<organism evidence="1 2">
    <name type="scientific">Metapseudomonas otitidis</name>
    <dbReference type="NCBI Taxonomy" id="319939"/>
    <lineage>
        <taxon>Bacteria</taxon>
        <taxon>Pseudomonadati</taxon>
        <taxon>Pseudomonadota</taxon>
        <taxon>Gammaproteobacteria</taxon>
        <taxon>Pseudomonadales</taxon>
        <taxon>Pseudomonadaceae</taxon>
        <taxon>Metapseudomonas</taxon>
    </lineage>
</organism>
<comment type="caution">
    <text evidence="1">The sequence shown here is derived from an EMBL/GenBank/DDBJ whole genome shotgun (WGS) entry which is preliminary data.</text>
</comment>
<gene>
    <name evidence="1" type="ORF">R0G64_27525</name>
</gene>
<reference evidence="1 2" key="1">
    <citation type="submission" date="2023-10" db="EMBL/GenBank/DDBJ databases">
        <title>Pseudomonas otitidis isolated from a paediatric patient with cystic fibrosis in Chile.</title>
        <authorList>
            <person name="Amsteins-Romero L."/>
            <person name="Opazo-Capurro A."/>
            <person name="Matus-Kohler M."/>
            <person name="Gonzalez-Rocha G."/>
        </authorList>
    </citation>
    <scope>NUCLEOTIDE SEQUENCE [LARGE SCALE GENOMIC DNA]</scope>
    <source>
        <strain evidence="1 2">P-714</strain>
    </source>
</reference>
<dbReference type="Proteomes" id="UP001273935">
    <property type="component" value="Unassembled WGS sequence"/>
</dbReference>
<name>A0ABU3XZ30_9GAMM</name>
<dbReference type="RefSeq" id="WP_317234568.1">
    <property type="nucleotide sequence ID" value="NZ_JAWJUL010000165.1"/>
</dbReference>
<evidence type="ECO:0000313" key="2">
    <source>
        <dbReference type="Proteomes" id="UP001273935"/>
    </source>
</evidence>
<accession>A0ABU3XZ30</accession>
<sequence>MRRSTDRRSRPHWSTWTVGRELTREELLARQFPTEGDTLLVI</sequence>
<evidence type="ECO:0000313" key="1">
    <source>
        <dbReference type="EMBL" id="MDV3443168.1"/>
    </source>
</evidence>
<protein>
    <submittedName>
        <fullName evidence="1">Uncharacterized protein</fullName>
    </submittedName>
</protein>
<keyword evidence="2" id="KW-1185">Reference proteome</keyword>
<proteinExistence type="predicted"/>
<dbReference type="EMBL" id="JAWJUL010000165">
    <property type="protein sequence ID" value="MDV3443168.1"/>
    <property type="molecule type" value="Genomic_DNA"/>
</dbReference>